<feature type="domain" description="DUF7769" evidence="2">
    <location>
        <begin position="12"/>
        <end position="63"/>
    </location>
</feature>
<comment type="caution">
    <text evidence="3">The sequence shown here is derived from an EMBL/GenBank/DDBJ whole genome shotgun (WGS) entry which is preliminary data.</text>
</comment>
<dbReference type="EMBL" id="VJMI01020362">
    <property type="protein sequence ID" value="KAF0704662.1"/>
    <property type="molecule type" value="Genomic_DNA"/>
</dbReference>
<dbReference type="Gene3D" id="3.30.420.10">
    <property type="entry name" value="Ribonuclease H-like superfamily/Ribonuclease H"/>
    <property type="match status" value="1"/>
</dbReference>
<accession>A0A6A4ZBD2</accession>
<name>A0A6A4ZBD2_APHAT</name>
<dbReference type="AlphaFoldDB" id="A0A6A4ZBD2"/>
<evidence type="ECO:0000259" key="2">
    <source>
        <dbReference type="Pfam" id="PF24964"/>
    </source>
</evidence>
<dbReference type="VEuPathDB" id="FungiDB:H257_02297"/>
<sequence>MQTASPSSTCHLTPTERRAAYELLLQSSTNGRLKYGALKEVATYFKCHWKTISRVWKRGRLSLSDGSPHADVDSKLKGNSGRKKSRLADDFEGAIKAVPQHQRQTLRSLAAHCGLPKTSIVRHMQETKRLKSRASYVKPMLTEDNTKARLDFAKSFVRLLPSGNHAFVDMNEYVHVDEKWFYLTRVKRKFYVYDDEEVALRAVKSKQFITKVMFLAAVARPQYDHTRNAYFDGKVGVWPFVVVEPAKRNSKNRAKGAPVVVPQVVDGKVYKKAIIDKVIPAILERFPPRTLARGVVIQQDNASPHRCVTTEVLAQRGLEKIRVENQPPNSPDFNVLDLGFFNSIQSLQHQKSTRSIEELIGAVEAAFYELPMDTLSKTFITLQKVMQTSIEMLGSNNYKLPHMRKDATISDLALFNVECNLSAVEGALLHLESRLGEESHLEALVNSQEQVESSAE</sequence>
<feature type="region of interest" description="Disordered" evidence="1">
    <location>
        <begin position="65"/>
        <end position="85"/>
    </location>
</feature>
<evidence type="ECO:0000313" key="3">
    <source>
        <dbReference type="EMBL" id="KAF0704662.1"/>
    </source>
</evidence>
<protein>
    <recommendedName>
        <fullName evidence="2">DUF7769 domain-containing protein</fullName>
    </recommendedName>
</protein>
<dbReference type="Proteomes" id="UP000469452">
    <property type="component" value="Unassembled WGS sequence"/>
</dbReference>
<proteinExistence type="predicted"/>
<dbReference type="VEuPathDB" id="FungiDB:H257_06736"/>
<evidence type="ECO:0000256" key="1">
    <source>
        <dbReference type="SAM" id="MobiDB-lite"/>
    </source>
</evidence>
<dbReference type="GO" id="GO:0003676">
    <property type="term" value="F:nucleic acid binding"/>
    <property type="evidence" value="ECO:0007669"/>
    <property type="project" value="InterPro"/>
</dbReference>
<organism evidence="3 4">
    <name type="scientific">Aphanomyces astaci</name>
    <name type="common">Crayfish plague agent</name>
    <dbReference type="NCBI Taxonomy" id="112090"/>
    <lineage>
        <taxon>Eukaryota</taxon>
        <taxon>Sar</taxon>
        <taxon>Stramenopiles</taxon>
        <taxon>Oomycota</taxon>
        <taxon>Saprolegniomycetes</taxon>
        <taxon>Saprolegniales</taxon>
        <taxon>Verrucalvaceae</taxon>
        <taxon>Aphanomyces</taxon>
    </lineage>
</organism>
<dbReference type="InterPro" id="IPR036397">
    <property type="entry name" value="RNaseH_sf"/>
</dbReference>
<gene>
    <name evidence="3" type="ORF">AaE_014824</name>
</gene>
<dbReference type="InterPro" id="IPR056671">
    <property type="entry name" value="DUF7769"/>
</dbReference>
<dbReference type="Pfam" id="PF24964">
    <property type="entry name" value="DUF7769"/>
    <property type="match status" value="1"/>
</dbReference>
<dbReference type="PANTHER" id="PTHR47169">
    <property type="entry name" value="OS01G0541250 PROTEIN"/>
    <property type="match status" value="1"/>
</dbReference>
<dbReference type="PANTHER" id="PTHR47169:SF2">
    <property type="entry name" value="OS01G0541250 PROTEIN"/>
    <property type="match status" value="1"/>
</dbReference>
<reference evidence="3 4" key="1">
    <citation type="submission" date="2019-06" db="EMBL/GenBank/DDBJ databases">
        <title>Genomics analysis of Aphanomyces spp. identifies a new class of oomycete effector associated with host adaptation.</title>
        <authorList>
            <person name="Gaulin E."/>
        </authorList>
    </citation>
    <scope>NUCLEOTIDE SEQUENCE [LARGE SCALE GENOMIC DNA]</scope>
    <source>
        <strain evidence="3 4">E</strain>
    </source>
</reference>
<evidence type="ECO:0000313" key="4">
    <source>
        <dbReference type="Proteomes" id="UP000469452"/>
    </source>
</evidence>